<evidence type="ECO:0000256" key="5">
    <source>
        <dbReference type="SAM" id="MobiDB-lite"/>
    </source>
</evidence>
<dbReference type="RefSeq" id="XP_046599212.1">
    <property type="nucleotide sequence ID" value="XM_046743256.1"/>
</dbReference>
<dbReference type="PANTHER" id="PTHR13408:SF0">
    <property type="entry name" value="DNA-DIRECTED RNA POLYMERASE III SUBUNIT RPC4"/>
    <property type="match status" value="1"/>
</dbReference>
<dbReference type="FunCoup" id="A0A6J0BWT8">
    <property type="interactions" value="812"/>
</dbReference>
<evidence type="ECO:0000256" key="4">
    <source>
        <dbReference type="ARBA" id="ARBA00023242"/>
    </source>
</evidence>
<dbReference type="InterPro" id="IPR007811">
    <property type="entry name" value="RPC4"/>
</dbReference>
<dbReference type="AlphaFoldDB" id="A0A6J0BWT8"/>
<dbReference type="KEGG" id="nlo:107223664"/>
<accession>A0A6J0BWT8</accession>
<reference evidence="7" key="1">
    <citation type="submission" date="2025-04" db="UniProtKB">
        <authorList>
            <consortium name="RefSeq"/>
        </authorList>
    </citation>
    <scope>IDENTIFICATION</scope>
    <source>
        <tissue evidence="8 9">Thorax and Abdomen</tissue>
        <tissue evidence="7">Whole body</tissue>
    </source>
</reference>
<protein>
    <submittedName>
        <fullName evidence="7 8">DNA-directed RNA polymerase III subunit RPC4</fullName>
    </submittedName>
</protein>
<dbReference type="RefSeq" id="XP_046599204.1">
    <property type="nucleotide sequence ID" value="XM_046743248.1"/>
</dbReference>
<evidence type="ECO:0000256" key="2">
    <source>
        <dbReference type="ARBA" id="ARBA00022478"/>
    </source>
</evidence>
<dbReference type="GO" id="GO:0005666">
    <property type="term" value="C:RNA polymerase III complex"/>
    <property type="evidence" value="ECO:0007669"/>
    <property type="project" value="InterPro"/>
</dbReference>
<sequence>MDSDKSKNSRELDPKIKIKVEPGTSGSTVLTNVKIEAGLPSTRLTSFRSPRDWTLGGHVKLEKPKKLYTPNLNVQRNKAKDDHTTVKNNTKVPRERGRGRGQSTRGRGKGKVSDNIIQTDGVFSSGIADSSRAKKRFSSYRDGSNLSGNRSASTVLEKQKLNLNQKIDKAEEEEKLKHLLRDDFIENGAVPDMENAPVMLPMADDAQLYKKEFKEEPQVIKADGLDEDVKPVILENGKVSEEHNTAKTSLPKKSLTEEKKLITIPQIVANEANNYILLQFPDCLPGLKTDDELSDPKARRTTDLGSANPSDINPKTEYCTLKNLKEGMLGKLQILKSGQARLVLGDNKLIVDVGSHISFRQDLIAAKLDLEKLEGELINLGSVSSTLICLPDWESMLDNL</sequence>
<dbReference type="RefSeq" id="XP_046599217.1">
    <property type="nucleotide sequence ID" value="XM_046743261.1"/>
</dbReference>
<dbReference type="Proteomes" id="UP000829291">
    <property type="component" value="Chromosome 1"/>
</dbReference>
<evidence type="ECO:0000313" key="11">
    <source>
        <dbReference type="RefSeq" id="XP_046599221.1"/>
    </source>
</evidence>
<evidence type="ECO:0000256" key="3">
    <source>
        <dbReference type="ARBA" id="ARBA00023163"/>
    </source>
</evidence>
<evidence type="ECO:0000313" key="10">
    <source>
        <dbReference type="RefSeq" id="XP_046599217.1"/>
    </source>
</evidence>
<keyword evidence="4" id="KW-0539">Nucleus</keyword>
<evidence type="ECO:0000313" key="6">
    <source>
        <dbReference type="Proteomes" id="UP000829291"/>
    </source>
</evidence>
<dbReference type="Pfam" id="PF05132">
    <property type="entry name" value="RNA_pol_Rpc4"/>
    <property type="match status" value="1"/>
</dbReference>
<organism evidence="6 7">
    <name type="scientific">Neodiprion lecontei</name>
    <name type="common">Redheaded pine sawfly</name>
    <dbReference type="NCBI Taxonomy" id="441921"/>
    <lineage>
        <taxon>Eukaryota</taxon>
        <taxon>Metazoa</taxon>
        <taxon>Ecdysozoa</taxon>
        <taxon>Arthropoda</taxon>
        <taxon>Hexapoda</taxon>
        <taxon>Insecta</taxon>
        <taxon>Pterygota</taxon>
        <taxon>Neoptera</taxon>
        <taxon>Endopterygota</taxon>
        <taxon>Hymenoptera</taxon>
        <taxon>Tenthredinoidea</taxon>
        <taxon>Diprionidae</taxon>
        <taxon>Diprioninae</taxon>
        <taxon>Neodiprion</taxon>
    </lineage>
</organism>
<evidence type="ECO:0000313" key="7">
    <source>
        <dbReference type="RefSeq" id="XP_015518900.1"/>
    </source>
</evidence>
<dbReference type="OrthoDB" id="5836119at2759"/>
<dbReference type="InParanoid" id="A0A6J0BWT8"/>
<dbReference type="RefSeq" id="XP_046599221.1">
    <property type="nucleotide sequence ID" value="XM_046743265.1"/>
</dbReference>
<dbReference type="GO" id="GO:0003677">
    <property type="term" value="F:DNA binding"/>
    <property type="evidence" value="ECO:0007669"/>
    <property type="project" value="InterPro"/>
</dbReference>
<keyword evidence="2 7" id="KW-0240">DNA-directed RNA polymerase</keyword>
<keyword evidence="6" id="KW-1185">Reference proteome</keyword>
<name>A0A6J0BWT8_NEOLC</name>
<feature type="region of interest" description="Disordered" evidence="5">
    <location>
        <begin position="72"/>
        <end position="113"/>
    </location>
</feature>
<dbReference type="GeneID" id="107223664"/>
<proteinExistence type="predicted"/>
<dbReference type="PANTHER" id="PTHR13408">
    <property type="entry name" value="DNA-DIRECTED RNA POLYMERASE III"/>
    <property type="match status" value="1"/>
</dbReference>
<dbReference type="GO" id="GO:0042797">
    <property type="term" value="P:tRNA transcription by RNA polymerase III"/>
    <property type="evidence" value="ECO:0007669"/>
    <property type="project" value="TreeGrafter"/>
</dbReference>
<keyword evidence="3" id="KW-0804">Transcription</keyword>
<evidence type="ECO:0000313" key="8">
    <source>
        <dbReference type="RefSeq" id="XP_046599204.1"/>
    </source>
</evidence>
<evidence type="ECO:0000256" key="1">
    <source>
        <dbReference type="ARBA" id="ARBA00004123"/>
    </source>
</evidence>
<comment type="subcellular location">
    <subcellularLocation>
        <location evidence="1">Nucleus</location>
    </subcellularLocation>
</comment>
<evidence type="ECO:0000313" key="9">
    <source>
        <dbReference type="RefSeq" id="XP_046599212.1"/>
    </source>
</evidence>
<dbReference type="CTD" id="121856514"/>
<gene>
    <name evidence="7 8 9 10 11" type="primary">LOC107223664</name>
</gene>
<dbReference type="RefSeq" id="XP_015518900.1">
    <property type="nucleotide sequence ID" value="XM_015663414.1"/>
</dbReference>